<dbReference type="GO" id="GO:0016787">
    <property type="term" value="F:hydrolase activity"/>
    <property type="evidence" value="ECO:0007669"/>
    <property type="project" value="UniProtKB-KW"/>
</dbReference>
<dbReference type="Proteomes" id="UP000094329">
    <property type="component" value="Unassembled WGS sequence"/>
</dbReference>
<comment type="caution">
    <text evidence="2">The sequence shown here is derived from an EMBL/GenBank/DDBJ whole genome shotgun (WGS) entry which is preliminary data.</text>
</comment>
<proteinExistence type="predicted"/>
<evidence type="ECO:0000313" key="3">
    <source>
        <dbReference type="Proteomes" id="UP000094329"/>
    </source>
</evidence>
<accession>A0ABX3A226</accession>
<dbReference type="EMBL" id="MDTU01000001">
    <property type="protein sequence ID" value="ODN42883.1"/>
    <property type="molecule type" value="Genomic_DNA"/>
</dbReference>
<dbReference type="Gene3D" id="3.40.50.1820">
    <property type="entry name" value="alpha/beta hydrolase"/>
    <property type="match status" value="1"/>
</dbReference>
<protein>
    <submittedName>
        <fullName evidence="2">Alpha/beta hydrolase</fullName>
    </submittedName>
</protein>
<evidence type="ECO:0000259" key="1">
    <source>
        <dbReference type="Pfam" id="PF00561"/>
    </source>
</evidence>
<feature type="domain" description="AB hydrolase-1" evidence="1">
    <location>
        <begin position="127"/>
        <end position="337"/>
    </location>
</feature>
<dbReference type="Pfam" id="PF00561">
    <property type="entry name" value="Abhydrolase_1"/>
    <property type="match status" value="1"/>
</dbReference>
<organism evidence="2 3">
    <name type="scientific">Piscirickettsia litoralis</name>
    <dbReference type="NCBI Taxonomy" id="1891921"/>
    <lineage>
        <taxon>Bacteria</taxon>
        <taxon>Pseudomonadati</taxon>
        <taxon>Pseudomonadota</taxon>
        <taxon>Gammaproteobacteria</taxon>
        <taxon>Thiotrichales</taxon>
        <taxon>Piscirickettsiaceae</taxon>
        <taxon>Piscirickettsia</taxon>
    </lineage>
</organism>
<keyword evidence="2" id="KW-0378">Hydrolase</keyword>
<gene>
    <name evidence="2" type="ORF">BGC07_08035</name>
</gene>
<dbReference type="InterPro" id="IPR051321">
    <property type="entry name" value="PHA/PHB_synthase"/>
</dbReference>
<dbReference type="SUPFAM" id="SSF53474">
    <property type="entry name" value="alpha/beta-Hydrolases"/>
    <property type="match status" value="1"/>
</dbReference>
<dbReference type="PANTHER" id="PTHR36837">
    <property type="entry name" value="POLY(3-HYDROXYALKANOATE) POLYMERASE SUBUNIT PHAC"/>
    <property type="match status" value="1"/>
</dbReference>
<dbReference type="InterPro" id="IPR000073">
    <property type="entry name" value="AB_hydrolase_1"/>
</dbReference>
<dbReference type="InterPro" id="IPR029058">
    <property type="entry name" value="AB_hydrolase_fold"/>
</dbReference>
<name>A0ABX3A226_9GAMM</name>
<dbReference type="RefSeq" id="WP_069312680.1">
    <property type="nucleotide sequence ID" value="NZ_MDTU01000001.1"/>
</dbReference>
<dbReference type="PANTHER" id="PTHR36837:SF2">
    <property type="entry name" value="POLY(3-HYDROXYALKANOATE) POLYMERASE SUBUNIT PHAC"/>
    <property type="match status" value="1"/>
</dbReference>
<reference evidence="2 3" key="1">
    <citation type="submission" date="2016-08" db="EMBL/GenBank/DDBJ databases">
        <title>Draft genome sequence of Candidatus Piscirickettsia litoralis, from seawater.</title>
        <authorList>
            <person name="Wan X."/>
            <person name="Lee A.J."/>
            <person name="Hou S."/>
            <person name="Donachie S.P."/>
        </authorList>
    </citation>
    <scope>NUCLEOTIDE SEQUENCE [LARGE SCALE GENOMIC DNA]</scope>
    <source>
        <strain evidence="2 3">Y2</strain>
    </source>
</reference>
<evidence type="ECO:0000313" key="2">
    <source>
        <dbReference type="EMBL" id="ODN42883.1"/>
    </source>
</evidence>
<sequence length="354" mass="40007">MLELSELEQEVKHYERSLNKFISSANNLDSQENHVTTTGDGDSIAIELIAENALWRLQRYCSKITGRPLLVTYALLNNPSILDLSKDHSFIAGLIAAGFDVYLLSWKNDQSVGNVQSYCEYIIDQGLSQAVEKVLAHCHKQQLELLGVCQGGVFSLCLSVLKPEKIKRLILMGTPIDFQTTDNQLSKLVKQLYAIKPQLNCMKVGNLINSRAINSVLSYQKPANLLMLKYANFIQLERQQRQEFYQLEKWLWDSGWLSVAALYEFIDDFYIHNNLIEGFLTIAGQSINLAELTVPVLNLYAENDWLVPPSASCALKEKVNPELLYQEVGFETGHIGLYVSRRTQKQVINTIAGT</sequence>
<keyword evidence="3" id="KW-1185">Reference proteome</keyword>